<dbReference type="FunFam" id="3.20.20.70:FF:000019">
    <property type="entry name" value="Delta-aminolevulinic acid dehydratase"/>
    <property type="match status" value="1"/>
</dbReference>
<evidence type="ECO:0000256" key="3">
    <source>
        <dbReference type="ARBA" id="ARBA00012053"/>
    </source>
</evidence>
<dbReference type="Gene3D" id="3.20.20.70">
    <property type="entry name" value="Aldolase class I"/>
    <property type="match status" value="1"/>
</dbReference>
<feature type="active site" description="Schiff-base intermediate with substrate" evidence="9">
    <location>
        <position position="258"/>
    </location>
</feature>
<dbReference type="GO" id="GO:0008270">
    <property type="term" value="F:zinc ion binding"/>
    <property type="evidence" value="ECO:0007669"/>
    <property type="project" value="TreeGrafter"/>
</dbReference>
<dbReference type="PRINTS" id="PR00144">
    <property type="entry name" value="DALDHYDRTASE"/>
</dbReference>
<evidence type="ECO:0000256" key="10">
    <source>
        <dbReference type="PIRSR" id="PIRSR001415-2"/>
    </source>
</evidence>
<feature type="binding site" evidence="10">
    <location>
        <position position="215"/>
    </location>
    <ligand>
        <name>5-aminolevulinate</name>
        <dbReference type="ChEBI" id="CHEBI:356416"/>
        <label>1</label>
    </ligand>
</feature>
<evidence type="ECO:0000256" key="13">
    <source>
        <dbReference type="RuleBase" id="RU000515"/>
    </source>
</evidence>
<dbReference type="Proteomes" id="UP000324233">
    <property type="component" value="Chromosome"/>
</dbReference>
<name>A0A5B9W5X2_9BACT</name>
<feature type="binding site" evidence="11">
    <location>
        <position position="126"/>
    </location>
    <ligand>
        <name>Zn(2+)</name>
        <dbReference type="ChEBI" id="CHEBI:29105"/>
        <note>catalytic</note>
    </ligand>
</feature>
<dbReference type="EC" id="4.2.1.24" evidence="3 13"/>
<feature type="active site" description="Schiff-base intermediate with substrate" evidence="9">
    <location>
        <position position="205"/>
    </location>
</feature>
<feature type="binding site" evidence="11">
    <location>
        <position position="136"/>
    </location>
    <ligand>
        <name>Zn(2+)</name>
        <dbReference type="ChEBI" id="CHEBI:29105"/>
        <note>catalytic</note>
    </ligand>
</feature>
<keyword evidence="6 13" id="KW-0456">Lyase</keyword>
<evidence type="ECO:0000256" key="6">
    <source>
        <dbReference type="ARBA" id="ARBA00023239"/>
    </source>
</evidence>
<evidence type="ECO:0000256" key="12">
    <source>
        <dbReference type="PIRSR" id="PIRSR001415-5"/>
    </source>
</evidence>
<keyword evidence="7 13" id="KW-0627">Porphyrin biosynthesis</keyword>
<dbReference type="Pfam" id="PF00490">
    <property type="entry name" value="ALAD"/>
    <property type="match status" value="1"/>
</dbReference>
<evidence type="ECO:0000256" key="4">
    <source>
        <dbReference type="ARBA" id="ARBA00020771"/>
    </source>
</evidence>
<dbReference type="AlphaFoldDB" id="A0A5B9W5X2"/>
<dbReference type="OrthoDB" id="9805001at2"/>
<dbReference type="RefSeq" id="WP_148595799.1">
    <property type="nucleotide sequence ID" value="NZ_CP042997.1"/>
</dbReference>
<dbReference type="PANTHER" id="PTHR11458">
    <property type="entry name" value="DELTA-AMINOLEVULINIC ACID DEHYDRATASE"/>
    <property type="match status" value="1"/>
</dbReference>
<reference evidence="15 16" key="1">
    <citation type="submission" date="2019-08" db="EMBL/GenBank/DDBJ databases">
        <title>Deep-cultivation of Planctomycetes and their phenomic and genomic characterization uncovers novel biology.</title>
        <authorList>
            <person name="Wiegand S."/>
            <person name="Jogler M."/>
            <person name="Boedeker C."/>
            <person name="Pinto D."/>
            <person name="Vollmers J."/>
            <person name="Rivas-Marin E."/>
            <person name="Kohn T."/>
            <person name="Peeters S.H."/>
            <person name="Heuer A."/>
            <person name="Rast P."/>
            <person name="Oberbeckmann S."/>
            <person name="Bunk B."/>
            <person name="Jeske O."/>
            <person name="Meyerdierks A."/>
            <person name="Storesund J.E."/>
            <person name="Kallscheuer N."/>
            <person name="Luecker S."/>
            <person name="Lage O.M."/>
            <person name="Pohl T."/>
            <person name="Merkel B.J."/>
            <person name="Hornburger P."/>
            <person name="Mueller R.-W."/>
            <person name="Bruemmer F."/>
            <person name="Labrenz M."/>
            <person name="Spormann A.M."/>
            <person name="Op den Camp H."/>
            <person name="Overmann J."/>
            <person name="Amann R."/>
            <person name="Jetten M.S.M."/>
            <person name="Mascher T."/>
            <person name="Medema M.H."/>
            <person name="Devos D.P."/>
            <person name="Kaster A.-K."/>
            <person name="Ovreas L."/>
            <person name="Rohde M."/>
            <person name="Galperin M.Y."/>
            <person name="Jogler C."/>
        </authorList>
    </citation>
    <scope>NUCLEOTIDE SEQUENCE [LARGE SCALE GENOMIC DNA]</scope>
    <source>
        <strain evidence="15 16">OJF2</strain>
    </source>
</reference>
<evidence type="ECO:0000256" key="11">
    <source>
        <dbReference type="PIRSR" id="PIRSR001415-3"/>
    </source>
</evidence>
<dbReference type="PANTHER" id="PTHR11458:SF0">
    <property type="entry name" value="DELTA-AMINOLEVULINIC ACID DEHYDRATASE"/>
    <property type="match status" value="1"/>
</dbReference>
<feature type="binding site" evidence="10">
    <location>
        <position position="284"/>
    </location>
    <ligand>
        <name>5-aminolevulinate</name>
        <dbReference type="ChEBI" id="CHEBI:356416"/>
        <label>2</label>
    </ligand>
</feature>
<evidence type="ECO:0000256" key="14">
    <source>
        <dbReference type="RuleBase" id="RU004161"/>
    </source>
</evidence>
<dbReference type="PIRSF" id="PIRSF001415">
    <property type="entry name" value="Porphbilin_synth"/>
    <property type="match status" value="1"/>
</dbReference>
<feature type="binding site" evidence="10">
    <location>
        <position position="323"/>
    </location>
    <ligand>
        <name>5-aminolevulinate</name>
        <dbReference type="ChEBI" id="CHEBI:356416"/>
        <label>2</label>
    </ligand>
</feature>
<dbReference type="KEGG" id="agv:OJF2_46360"/>
<feature type="binding site" evidence="11">
    <location>
        <position position="128"/>
    </location>
    <ligand>
        <name>Zn(2+)</name>
        <dbReference type="ChEBI" id="CHEBI:29105"/>
        <note>catalytic</note>
    </ligand>
</feature>
<dbReference type="InterPro" id="IPR001731">
    <property type="entry name" value="ALAD"/>
</dbReference>
<comment type="catalytic activity">
    <reaction evidence="8 13">
        <text>2 5-aminolevulinate = porphobilinogen + 2 H2O + H(+)</text>
        <dbReference type="Rhea" id="RHEA:24064"/>
        <dbReference type="ChEBI" id="CHEBI:15377"/>
        <dbReference type="ChEBI" id="CHEBI:15378"/>
        <dbReference type="ChEBI" id="CHEBI:58126"/>
        <dbReference type="ChEBI" id="CHEBI:356416"/>
        <dbReference type="EC" id="4.2.1.24"/>
    </reaction>
</comment>
<dbReference type="InterPro" id="IPR030656">
    <property type="entry name" value="ALAD_AS"/>
</dbReference>
<evidence type="ECO:0000256" key="1">
    <source>
        <dbReference type="ARBA" id="ARBA00004694"/>
    </source>
</evidence>
<evidence type="ECO:0000256" key="7">
    <source>
        <dbReference type="ARBA" id="ARBA00023244"/>
    </source>
</evidence>
<evidence type="ECO:0000256" key="8">
    <source>
        <dbReference type="ARBA" id="ARBA00047651"/>
    </source>
</evidence>
<keyword evidence="16" id="KW-1185">Reference proteome</keyword>
<keyword evidence="12" id="KW-0460">Magnesium</keyword>
<dbReference type="EMBL" id="CP042997">
    <property type="protein sequence ID" value="QEH36076.1"/>
    <property type="molecule type" value="Genomic_DNA"/>
</dbReference>
<organism evidence="15 16">
    <name type="scientific">Aquisphaera giovannonii</name>
    <dbReference type="NCBI Taxonomy" id="406548"/>
    <lineage>
        <taxon>Bacteria</taxon>
        <taxon>Pseudomonadati</taxon>
        <taxon>Planctomycetota</taxon>
        <taxon>Planctomycetia</taxon>
        <taxon>Isosphaerales</taxon>
        <taxon>Isosphaeraceae</taxon>
        <taxon>Aquisphaera</taxon>
    </lineage>
</organism>
<proteinExistence type="inferred from homology"/>
<comment type="subunit">
    <text evidence="13">Homooctamer.</text>
</comment>
<accession>A0A5B9W5X2</accession>
<protein>
    <recommendedName>
        <fullName evidence="4 13">Delta-aminolevulinic acid dehydratase</fullName>
        <ecNumber evidence="3 13">4.2.1.24</ecNumber>
    </recommendedName>
</protein>
<keyword evidence="11" id="KW-0479">Metal-binding</keyword>
<sequence length="335" mass="36882">MTFQPTAGYPLHRPRRLRAHPRLRDLTRENRLGVDDLIYPLFVYHGTNLRREIPSMPGQFQLSLDRFREAIDEVVELRIPAILLFGIPDSKDAFGSAACRDDGIVQEAVSIAKRQAPELLVITDLCFCEYTDHGHCGPLSDRGGRLDVDNDATLPLLARQAVSHARAGADVIAPSGMMDGMVKAIREGLDAEGFTGTPIMAYSAKFASGYYGPFREAAESAPAFGDRRSYQMDPANGDEAIREAALDLAEGADIVMVKPALAYLDVARRIKDTFGVPLAAYNVSGEYAMVKAAARNGWIDERRIVLETLTGFKRAGIDMILTYHAPDVARWLREG</sequence>
<feature type="binding site" evidence="10">
    <location>
        <position position="227"/>
    </location>
    <ligand>
        <name>5-aminolevulinate</name>
        <dbReference type="ChEBI" id="CHEBI:356416"/>
        <label>1</label>
    </ligand>
</feature>
<evidence type="ECO:0000313" key="16">
    <source>
        <dbReference type="Proteomes" id="UP000324233"/>
    </source>
</evidence>
<gene>
    <name evidence="15" type="primary">hemB</name>
    <name evidence="15" type="ORF">OJF2_46360</name>
</gene>
<evidence type="ECO:0000313" key="15">
    <source>
        <dbReference type="EMBL" id="QEH36076.1"/>
    </source>
</evidence>
<evidence type="ECO:0000256" key="2">
    <source>
        <dbReference type="ARBA" id="ARBA00008055"/>
    </source>
</evidence>
<dbReference type="GO" id="GO:0006782">
    <property type="term" value="P:protoporphyrinogen IX biosynthetic process"/>
    <property type="evidence" value="ECO:0007669"/>
    <property type="project" value="UniProtKB-UniPathway"/>
</dbReference>
<dbReference type="GO" id="GO:0005829">
    <property type="term" value="C:cytosol"/>
    <property type="evidence" value="ECO:0007669"/>
    <property type="project" value="TreeGrafter"/>
</dbReference>
<keyword evidence="5" id="KW-0350">Heme biosynthesis</keyword>
<evidence type="ECO:0000256" key="9">
    <source>
        <dbReference type="PIRSR" id="PIRSR001415-1"/>
    </source>
</evidence>
<dbReference type="GO" id="GO:0004655">
    <property type="term" value="F:porphobilinogen synthase activity"/>
    <property type="evidence" value="ECO:0007669"/>
    <property type="project" value="UniProtKB-EC"/>
</dbReference>
<comment type="pathway">
    <text evidence="1">Porphyrin-containing compound metabolism; protoporphyrin-IX biosynthesis; coproporphyrinogen-III from 5-aminolevulinate: step 1/4.</text>
</comment>
<dbReference type="SMART" id="SM01004">
    <property type="entry name" value="ALAD"/>
    <property type="match status" value="1"/>
</dbReference>
<dbReference type="InterPro" id="IPR013785">
    <property type="entry name" value="Aldolase_TIM"/>
</dbReference>
<comment type="similarity">
    <text evidence="2 14">Belongs to the ALAD family.</text>
</comment>
<dbReference type="SUPFAM" id="SSF51569">
    <property type="entry name" value="Aldolase"/>
    <property type="match status" value="1"/>
</dbReference>
<dbReference type="CDD" id="cd00384">
    <property type="entry name" value="ALAD_PBGS"/>
    <property type="match status" value="1"/>
</dbReference>
<feature type="binding site" evidence="12">
    <location>
        <position position="243"/>
    </location>
    <ligand>
        <name>Mg(2+)</name>
        <dbReference type="ChEBI" id="CHEBI:18420"/>
    </ligand>
</feature>
<dbReference type="UniPathway" id="UPA00251">
    <property type="reaction ID" value="UER00318"/>
</dbReference>
<keyword evidence="11" id="KW-0862">Zinc</keyword>
<dbReference type="PROSITE" id="PS00169">
    <property type="entry name" value="D_ALA_DEHYDRATASE"/>
    <property type="match status" value="1"/>
</dbReference>
<evidence type="ECO:0000256" key="5">
    <source>
        <dbReference type="ARBA" id="ARBA00023133"/>
    </source>
</evidence>
<dbReference type="NCBIfam" id="NF006762">
    <property type="entry name" value="PRK09283.1"/>
    <property type="match status" value="1"/>
</dbReference>